<dbReference type="EMBL" id="JACVVK020000537">
    <property type="protein sequence ID" value="KAK7467831.1"/>
    <property type="molecule type" value="Genomic_DNA"/>
</dbReference>
<gene>
    <name evidence="1" type="ORF">BaRGS_00036937</name>
</gene>
<dbReference type="Proteomes" id="UP001519460">
    <property type="component" value="Unassembled WGS sequence"/>
</dbReference>
<organism evidence="1 2">
    <name type="scientific">Batillaria attramentaria</name>
    <dbReference type="NCBI Taxonomy" id="370345"/>
    <lineage>
        <taxon>Eukaryota</taxon>
        <taxon>Metazoa</taxon>
        <taxon>Spiralia</taxon>
        <taxon>Lophotrochozoa</taxon>
        <taxon>Mollusca</taxon>
        <taxon>Gastropoda</taxon>
        <taxon>Caenogastropoda</taxon>
        <taxon>Sorbeoconcha</taxon>
        <taxon>Cerithioidea</taxon>
        <taxon>Batillariidae</taxon>
        <taxon>Batillaria</taxon>
    </lineage>
</organism>
<comment type="caution">
    <text evidence="1">The sequence shown here is derived from an EMBL/GenBank/DDBJ whole genome shotgun (WGS) entry which is preliminary data.</text>
</comment>
<proteinExistence type="predicted"/>
<evidence type="ECO:0000313" key="2">
    <source>
        <dbReference type="Proteomes" id="UP001519460"/>
    </source>
</evidence>
<reference evidence="1 2" key="1">
    <citation type="journal article" date="2023" name="Sci. Data">
        <title>Genome assembly of the Korean intertidal mud-creeper Batillaria attramentaria.</title>
        <authorList>
            <person name="Patra A.K."/>
            <person name="Ho P.T."/>
            <person name="Jun S."/>
            <person name="Lee S.J."/>
            <person name="Kim Y."/>
            <person name="Won Y.J."/>
        </authorList>
    </citation>
    <scope>NUCLEOTIDE SEQUENCE [LARGE SCALE GENOMIC DNA]</scope>
    <source>
        <strain evidence="1">Wonlab-2016</strain>
    </source>
</reference>
<accession>A0ABD0JAT1</accession>
<sequence>WHHVISVIATARQLAQWEPVPNTLQPTVGSKSAPVLASCSEAHSEVTTRIDQCPRRRIESCVCVYSMGVILVTRVVVRGWRVGPLPLFCPLLSWTPLSFS</sequence>
<dbReference type="AlphaFoldDB" id="A0ABD0JAT1"/>
<name>A0ABD0JAT1_9CAEN</name>
<evidence type="ECO:0000313" key="1">
    <source>
        <dbReference type="EMBL" id="KAK7467831.1"/>
    </source>
</evidence>
<protein>
    <submittedName>
        <fullName evidence="1">Uncharacterized protein</fullName>
    </submittedName>
</protein>
<feature type="non-terminal residue" evidence="1">
    <location>
        <position position="1"/>
    </location>
</feature>
<keyword evidence="2" id="KW-1185">Reference proteome</keyword>